<dbReference type="InterPro" id="IPR032524">
    <property type="entry name" value="ABC_tran_C"/>
</dbReference>
<proteinExistence type="predicted"/>
<feature type="coiled-coil region" evidence="3">
    <location>
        <begin position="6"/>
        <end position="50"/>
    </location>
</feature>
<evidence type="ECO:0000313" key="6">
    <source>
        <dbReference type="Proteomes" id="UP000255425"/>
    </source>
</evidence>
<keyword evidence="1" id="KW-0547">Nucleotide-binding</keyword>
<evidence type="ECO:0000256" key="2">
    <source>
        <dbReference type="ARBA" id="ARBA00022840"/>
    </source>
</evidence>
<name>A0A380H7A1_9STAP</name>
<dbReference type="Pfam" id="PF16326">
    <property type="entry name" value="ABC_tran_CTD"/>
    <property type="match status" value="1"/>
</dbReference>
<sequence>MIMSRIDTTETRLKEIEEEMVNASADYAKIKELNKEKQELEQTYEEDIMRWSELEEILEK</sequence>
<dbReference type="EMBL" id="UHDZ01000001">
    <property type="protein sequence ID" value="SUM73640.1"/>
    <property type="molecule type" value="Genomic_DNA"/>
</dbReference>
<organism evidence="5 6">
    <name type="scientific">Staphylococcus saccharolyticus</name>
    <dbReference type="NCBI Taxonomy" id="33028"/>
    <lineage>
        <taxon>Bacteria</taxon>
        <taxon>Bacillati</taxon>
        <taxon>Bacillota</taxon>
        <taxon>Bacilli</taxon>
        <taxon>Bacillales</taxon>
        <taxon>Staphylococcaceae</taxon>
        <taxon>Staphylococcus</taxon>
    </lineage>
</organism>
<evidence type="ECO:0000256" key="3">
    <source>
        <dbReference type="SAM" id="Coils"/>
    </source>
</evidence>
<evidence type="ECO:0000259" key="4">
    <source>
        <dbReference type="Pfam" id="PF16326"/>
    </source>
</evidence>
<dbReference type="GO" id="GO:0005524">
    <property type="term" value="F:ATP binding"/>
    <property type="evidence" value="ECO:0007669"/>
    <property type="project" value="UniProtKB-KW"/>
</dbReference>
<evidence type="ECO:0000313" key="5">
    <source>
        <dbReference type="EMBL" id="SUM73640.1"/>
    </source>
</evidence>
<dbReference type="GO" id="GO:0003677">
    <property type="term" value="F:DNA binding"/>
    <property type="evidence" value="ECO:0007669"/>
    <property type="project" value="InterPro"/>
</dbReference>
<gene>
    <name evidence="5" type="ORF">NCTC11807_02253</name>
</gene>
<keyword evidence="3" id="KW-0175">Coiled coil</keyword>
<dbReference type="Proteomes" id="UP000255425">
    <property type="component" value="Unassembled WGS sequence"/>
</dbReference>
<protein>
    <submittedName>
        <fullName evidence="5">ABC transporter ATP-binding protein</fullName>
    </submittedName>
</protein>
<reference evidence="5 6" key="1">
    <citation type="submission" date="2018-06" db="EMBL/GenBank/DDBJ databases">
        <authorList>
            <consortium name="Pathogen Informatics"/>
            <person name="Doyle S."/>
        </authorList>
    </citation>
    <scope>NUCLEOTIDE SEQUENCE [LARGE SCALE GENOMIC DNA]</scope>
    <source>
        <strain evidence="5 6">NCTC11807</strain>
    </source>
</reference>
<dbReference type="InterPro" id="IPR037118">
    <property type="entry name" value="Val-tRNA_synth_C_sf"/>
</dbReference>
<accession>A0A380H7A1</accession>
<evidence type="ECO:0000256" key="1">
    <source>
        <dbReference type="ARBA" id="ARBA00022741"/>
    </source>
</evidence>
<keyword evidence="2 5" id="KW-0067">ATP-binding</keyword>
<feature type="domain" description="ABC transporter Uup C-terminal" evidence="4">
    <location>
        <begin position="3"/>
        <end position="56"/>
    </location>
</feature>
<dbReference type="Gene3D" id="1.10.287.380">
    <property type="entry name" value="Valyl-tRNA synthetase, C-terminal domain"/>
    <property type="match status" value="1"/>
</dbReference>
<dbReference type="AlphaFoldDB" id="A0A380H7A1"/>
<keyword evidence="6" id="KW-1185">Reference proteome</keyword>